<name>A0A482VN63_ASBVE</name>
<dbReference type="AlphaFoldDB" id="A0A482VN63"/>
<evidence type="ECO:0000256" key="6">
    <source>
        <dbReference type="ARBA" id="ARBA00023242"/>
    </source>
</evidence>
<dbReference type="InterPro" id="IPR036236">
    <property type="entry name" value="Znf_C2H2_sf"/>
</dbReference>
<dbReference type="PANTHER" id="PTHR24394">
    <property type="entry name" value="ZINC FINGER PROTEIN"/>
    <property type="match status" value="1"/>
</dbReference>
<evidence type="ECO:0000313" key="9">
    <source>
        <dbReference type="EMBL" id="RZC34332.1"/>
    </source>
</evidence>
<keyword evidence="3" id="KW-0677">Repeat</keyword>
<feature type="domain" description="C2H2-type" evidence="8">
    <location>
        <begin position="38"/>
        <end position="65"/>
    </location>
</feature>
<dbReference type="EMBL" id="QDEB01080996">
    <property type="protein sequence ID" value="RZC34332.1"/>
    <property type="molecule type" value="Genomic_DNA"/>
</dbReference>
<proteinExistence type="predicted"/>
<dbReference type="OrthoDB" id="10004641at2759"/>
<keyword evidence="5" id="KW-0862">Zinc</keyword>
<dbReference type="GO" id="GO:0008270">
    <property type="term" value="F:zinc ion binding"/>
    <property type="evidence" value="ECO:0007669"/>
    <property type="project" value="UniProtKB-KW"/>
</dbReference>
<evidence type="ECO:0000313" key="10">
    <source>
        <dbReference type="Proteomes" id="UP000292052"/>
    </source>
</evidence>
<evidence type="ECO:0000256" key="5">
    <source>
        <dbReference type="ARBA" id="ARBA00022833"/>
    </source>
</evidence>
<evidence type="ECO:0000259" key="8">
    <source>
        <dbReference type="PROSITE" id="PS50157"/>
    </source>
</evidence>
<dbReference type="SUPFAM" id="SSF57667">
    <property type="entry name" value="beta-beta-alpha zinc fingers"/>
    <property type="match status" value="2"/>
</dbReference>
<evidence type="ECO:0000256" key="3">
    <source>
        <dbReference type="ARBA" id="ARBA00022737"/>
    </source>
</evidence>
<dbReference type="GO" id="GO:0005634">
    <property type="term" value="C:nucleus"/>
    <property type="evidence" value="ECO:0007669"/>
    <property type="project" value="UniProtKB-SubCell"/>
</dbReference>
<dbReference type="Pfam" id="PF00096">
    <property type="entry name" value="zf-C2H2"/>
    <property type="match status" value="3"/>
</dbReference>
<dbReference type="GO" id="GO:0000981">
    <property type="term" value="F:DNA-binding transcription factor activity, RNA polymerase II-specific"/>
    <property type="evidence" value="ECO:0007669"/>
    <property type="project" value="TreeGrafter"/>
</dbReference>
<evidence type="ECO:0000256" key="4">
    <source>
        <dbReference type="ARBA" id="ARBA00022771"/>
    </source>
</evidence>
<dbReference type="SMART" id="SM00355">
    <property type="entry name" value="ZnF_C2H2"/>
    <property type="match status" value="6"/>
</dbReference>
<keyword evidence="4 7" id="KW-0863">Zinc-finger</keyword>
<dbReference type="PROSITE" id="PS00028">
    <property type="entry name" value="ZINC_FINGER_C2H2_1"/>
    <property type="match status" value="1"/>
</dbReference>
<dbReference type="PANTHER" id="PTHR24394:SF44">
    <property type="entry name" value="ZINC FINGER PROTEIN 271-LIKE"/>
    <property type="match status" value="1"/>
</dbReference>
<keyword evidence="6" id="KW-0539">Nucleus</keyword>
<keyword evidence="2" id="KW-0479">Metal-binding</keyword>
<organism evidence="9 10">
    <name type="scientific">Asbolus verrucosus</name>
    <name type="common">Desert ironclad beetle</name>
    <dbReference type="NCBI Taxonomy" id="1661398"/>
    <lineage>
        <taxon>Eukaryota</taxon>
        <taxon>Metazoa</taxon>
        <taxon>Ecdysozoa</taxon>
        <taxon>Arthropoda</taxon>
        <taxon>Hexapoda</taxon>
        <taxon>Insecta</taxon>
        <taxon>Pterygota</taxon>
        <taxon>Neoptera</taxon>
        <taxon>Endopterygota</taxon>
        <taxon>Coleoptera</taxon>
        <taxon>Polyphaga</taxon>
        <taxon>Cucujiformia</taxon>
        <taxon>Tenebrionidae</taxon>
        <taxon>Pimeliinae</taxon>
        <taxon>Asbolus</taxon>
    </lineage>
</organism>
<feature type="domain" description="C2H2-type" evidence="8">
    <location>
        <begin position="67"/>
        <end position="95"/>
    </location>
</feature>
<comment type="subcellular location">
    <subcellularLocation>
        <location evidence="1">Nucleus</location>
    </subcellularLocation>
</comment>
<dbReference type="InterPro" id="IPR013087">
    <property type="entry name" value="Znf_C2H2_type"/>
</dbReference>
<feature type="domain" description="C2H2-type" evidence="8">
    <location>
        <begin position="175"/>
        <end position="202"/>
    </location>
</feature>
<gene>
    <name evidence="9" type="ORF">BDFB_007396</name>
</gene>
<reference evidence="9 10" key="1">
    <citation type="submission" date="2017-03" db="EMBL/GenBank/DDBJ databases">
        <title>Genome of the blue death feigning beetle - Asbolus verrucosus.</title>
        <authorList>
            <person name="Rider S.D."/>
        </authorList>
    </citation>
    <scope>NUCLEOTIDE SEQUENCE [LARGE SCALE GENOMIC DNA]</scope>
    <source>
        <strain evidence="9">Butters</strain>
        <tissue evidence="9">Head and leg muscle</tissue>
    </source>
</reference>
<accession>A0A482VN63</accession>
<comment type="caution">
    <text evidence="9">The sequence shown here is derived from an EMBL/GenBank/DDBJ whole genome shotgun (WGS) entry which is preliminary data.</text>
</comment>
<sequence>MKQKYDLKKHVRRRHPEREIEFDSIYKDLAVSELERIFRCGRCPKSYKNPETLQRHLKYECGIEPQFICAICSRKFKRKFHLSRHMLSQHDYQSRWSTSALFPPVATCHATVTIFRYVLGEEEGRYWCQVCGKSYKHYPSLWRHLKRECGKDFKFACDYCGVKFMQEKALLKHEYACRNCWKTYAKKSTMARHMKYECGKMPMFGCSKCPYRGYQKTHVERHLSRKHNVLLKSDIIRAIVTPFTDVLCVEEDTRLPDRCGDTRNTNVKKNLLSLAPNVLTKPNTKLACSSIC</sequence>
<dbReference type="Proteomes" id="UP000292052">
    <property type="component" value="Unassembled WGS sequence"/>
</dbReference>
<dbReference type="Gene3D" id="3.30.160.60">
    <property type="entry name" value="Classic Zinc Finger"/>
    <property type="match status" value="4"/>
</dbReference>
<protein>
    <recommendedName>
        <fullName evidence="8">C2H2-type domain-containing protein</fullName>
    </recommendedName>
</protein>
<dbReference type="PROSITE" id="PS50157">
    <property type="entry name" value="ZINC_FINGER_C2H2_2"/>
    <property type="match status" value="4"/>
</dbReference>
<feature type="domain" description="C2H2-type" evidence="8">
    <location>
        <begin position="126"/>
        <end position="153"/>
    </location>
</feature>
<evidence type="ECO:0000256" key="7">
    <source>
        <dbReference type="PROSITE-ProRule" id="PRU00042"/>
    </source>
</evidence>
<keyword evidence="10" id="KW-1185">Reference proteome</keyword>
<evidence type="ECO:0000256" key="2">
    <source>
        <dbReference type="ARBA" id="ARBA00022723"/>
    </source>
</evidence>
<evidence type="ECO:0000256" key="1">
    <source>
        <dbReference type="ARBA" id="ARBA00004123"/>
    </source>
</evidence>